<dbReference type="EMBL" id="SKFG01000022">
    <property type="protein sequence ID" value="TCZ75183.1"/>
    <property type="molecule type" value="Genomic_DNA"/>
</dbReference>
<dbReference type="AlphaFoldDB" id="A0A4R4E8A4"/>
<evidence type="ECO:0000259" key="3">
    <source>
        <dbReference type="PROSITE" id="PS50977"/>
    </source>
</evidence>
<dbReference type="GO" id="GO:0003677">
    <property type="term" value="F:DNA binding"/>
    <property type="evidence" value="ECO:0007669"/>
    <property type="project" value="UniProtKB-UniRule"/>
</dbReference>
<feature type="DNA-binding region" description="H-T-H motif" evidence="2">
    <location>
        <begin position="26"/>
        <end position="45"/>
    </location>
</feature>
<dbReference type="Pfam" id="PF00440">
    <property type="entry name" value="TetR_N"/>
    <property type="match status" value="1"/>
</dbReference>
<dbReference type="PANTHER" id="PTHR30055">
    <property type="entry name" value="HTH-TYPE TRANSCRIPTIONAL REGULATOR RUTR"/>
    <property type="match status" value="1"/>
</dbReference>
<dbReference type="PANTHER" id="PTHR30055:SF232">
    <property type="entry name" value="TRANSCRIPTIONAL REGULATOR, TETR FAMILY"/>
    <property type="match status" value="1"/>
</dbReference>
<dbReference type="InterPro" id="IPR009057">
    <property type="entry name" value="Homeodomain-like_sf"/>
</dbReference>
<evidence type="ECO:0000313" key="4">
    <source>
        <dbReference type="EMBL" id="TCZ75183.1"/>
    </source>
</evidence>
<reference evidence="4 5" key="1">
    <citation type="submission" date="2019-03" db="EMBL/GenBank/DDBJ databases">
        <authorList>
            <person name="Kim M.K.M."/>
        </authorList>
    </citation>
    <scope>NUCLEOTIDE SEQUENCE [LARGE SCALE GENOMIC DNA]</scope>
    <source>
        <strain evidence="4 5">18JY21-1</strain>
    </source>
</reference>
<dbReference type="GO" id="GO:0006355">
    <property type="term" value="P:regulation of DNA-templated transcription"/>
    <property type="evidence" value="ECO:0007669"/>
    <property type="project" value="UniProtKB-ARBA"/>
</dbReference>
<comment type="caution">
    <text evidence="4">The sequence shown here is derived from an EMBL/GenBank/DDBJ whole genome shotgun (WGS) entry which is preliminary data.</text>
</comment>
<dbReference type="Proteomes" id="UP000295418">
    <property type="component" value="Unassembled WGS sequence"/>
</dbReference>
<keyword evidence="5" id="KW-1185">Reference proteome</keyword>
<dbReference type="PROSITE" id="PS50977">
    <property type="entry name" value="HTH_TETR_2"/>
    <property type="match status" value="1"/>
</dbReference>
<dbReference type="SUPFAM" id="SSF46689">
    <property type="entry name" value="Homeodomain-like"/>
    <property type="match status" value="1"/>
</dbReference>
<dbReference type="InterPro" id="IPR036271">
    <property type="entry name" value="Tet_transcr_reg_TetR-rel_C_sf"/>
</dbReference>
<name>A0A4R4E8A4_9BACL</name>
<evidence type="ECO:0000313" key="5">
    <source>
        <dbReference type="Proteomes" id="UP000295418"/>
    </source>
</evidence>
<dbReference type="Gene3D" id="1.10.10.60">
    <property type="entry name" value="Homeodomain-like"/>
    <property type="match status" value="1"/>
</dbReference>
<feature type="domain" description="HTH tetR-type" evidence="3">
    <location>
        <begin position="3"/>
        <end position="63"/>
    </location>
</feature>
<sequence>MAVDRRKQIVEAAGKSFALFGYKATTMEQVAKLANVGKGTIYTFFTNKEELFDVIVDDVIYQLRDLAKTSIDPDQSFMNNLHRFLFSALEFRREHEFVIRLTHEVKEMGTAAAKEGMLKIENAILNFMAVKIQDAIDREDIKPCNPERTAFAMFKMYIAFVFDWELTHEPLSKQEILELFRQYFVNGLAVES</sequence>
<evidence type="ECO:0000256" key="2">
    <source>
        <dbReference type="PROSITE-ProRule" id="PRU00335"/>
    </source>
</evidence>
<dbReference type="OrthoDB" id="9812484at2"/>
<dbReference type="PROSITE" id="PS01081">
    <property type="entry name" value="HTH_TETR_1"/>
    <property type="match status" value="1"/>
</dbReference>
<accession>A0A4R4E8A4</accession>
<dbReference type="SUPFAM" id="SSF48498">
    <property type="entry name" value="Tetracyclin repressor-like, C-terminal domain"/>
    <property type="match status" value="1"/>
</dbReference>
<evidence type="ECO:0000256" key="1">
    <source>
        <dbReference type="ARBA" id="ARBA00023125"/>
    </source>
</evidence>
<dbReference type="PRINTS" id="PR00455">
    <property type="entry name" value="HTHTETR"/>
</dbReference>
<dbReference type="InterPro" id="IPR023772">
    <property type="entry name" value="DNA-bd_HTH_TetR-type_CS"/>
</dbReference>
<gene>
    <name evidence="4" type="ORF">E0485_18735</name>
</gene>
<dbReference type="InterPro" id="IPR001647">
    <property type="entry name" value="HTH_TetR"/>
</dbReference>
<dbReference type="RefSeq" id="WP_132419595.1">
    <property type="nucleotide sequence ID" value="NZ_SKFG01000022.1"/>
</dbReference>
<protein>
    <submittedName>
        <fullName evidence="4">TetR/AcrR family transcriptional regulator</fullName>
    </submittedName>
</protein>
<organism evidence="4 5">
    <name type="scientific">Paenibacillus albiflavus</name>
    <dbReference type="NCBI Taxonomy" id="2545760"/>
    <lineage>
        <taxon>Bacteria</taxon>
        <taxon>Bacillati</taxon>
        <taxon>Bacillota</taxon>
        <taxon>Bacilli</taxon>
        <taxon>Bacillales</taxon>
        <taxon>Paenibacillaceae</taxon>
        <taxon>Paenibacillus</taxon>
    </lineage>
</organism>
<dbReference type="Gene3D" id="1.10.357.10">
    <property type="entry name" value="Tetracycline Repressor, domain 2"/>
    <property type="match status" value="1"/>
</dbReference>
<proteinExistence type="predicted"/>
<dbReference type="InterPro" id="IPR050109">
    <property type="entry name" value="HTH-type_TetR-like_transc_reg"/>
</dbReference>
<keyword evidence="1 2" id="KW-0238">DNA-binding</keyword>